<dbReference type="GeneID" id="118412449"/>
<proteinExistence type="predicted"/>
<dbReference type="KEGG" id="bfo:118412449"/>
<dbReference type="OrthoDB" id="10080790at2759"/>
<accession>A0A9J7KVE7</accession>
<dbReference type="AlphaFoldDB" id="A0A9J7KVE7"/>
<dbReference type="OMA" id="HYREATT"/>
<name>A0A9J7KVE7_BRAFL</name>
<dbReference type="CDD" id="cd00024">
    <property type="entry name" value="CD_CSD"/>
    <property type="match status" value="1"/>
</dbReference>
<dbReference type="RefSeq" id="XP_035671214.1">
    <property type="nucleotide sequence ID" value="XM_035815321.1"/>
</dbReference>
<sequence>MAFPFGDDFLNDKDFGKILKKKRRQPPKLWRVQDVVGEEDREGQLWVKVKWAGKWPSQQYSWVPLQENPELEAYLHHYREATTLGRGGAQEAEDIQLQYLRTAIDTSLGKGTHKAGQYASAASLTLPFPRKEFDKHFRPLKIVGWQAGVSGQPETFSCLPQELTPLLGRGWHRKPLKSSSAIRIKRVGVTWHYKPVVRYDHTGCARCTYKGPEKNRPPKCSPKETQHIDEGWLSMVLSRELINTLHPKRYTIHFLWRFEEPASPLLL</sequence>
<keyword evidence="1" id="KW-1185">Reference proteome</keyword>
<evidence type="ECO:0000313" key="2">
    <source>
        <dbReference type="RefSeq" id="XP_035671214.1"/>
    </source>
</evidence>
<dbReference type="Proteomes" id="UP000001554">
    <property type="component" value="Chromosome 3"/>
</dbReference>
<reference evidence="1" key="1">
    <citation type="journal article" date="2020" name="Nat. Ecol. Evol.">
        <title>Deeply conserved synteny resolves early events in vertebrate evolution.</title>
        <authorList>
            <person name="Simakov O."/>
            <person name="Marletaz F."/>
            <person name="Yue J.X."/>
            <person name="O'Connell B."/>
            <person name="Jenkins J."/>
            <person name="Brandt A."/>
            <person name="Calef R."/>
            <person name="Tung C.H."/>
            <person name="Huang T.K."/>
            <person name="Schmutz J."/>
            <person name="Satoh N."/>
            <person name="Yu J.K."/>
            <person name="Putnam N.H."/>
            <person name="Green R.E."/>
            <person name="Rokhsar D.S."/>
        </authorList>
    </citation>
    <scope>NUCLEOTIDE SEQUENCE [LARGE SCALE GENOMIC DNA]</scope>
    <source>
        <strain evidence="1">S238N-H82</strain>
    </source>
</reference>
<organism evidence="1 2">
    <name type="scientific">Branchiostoma floridae</name>
    <name type="common">Florida lancelet</name>
    <name type="synonym">Amphioxus</name>
    <dbReference type="NCBI Taxonomy" id="7739"/>
    <lineage>
        <taxon>Eukaryota</taxon>
        <taxon>Metazoa</taxon>
        <taxon>Chordata</taxon>
        <taxon>Cephalochordata</taxon>
        <taxon>Leptocardii</taxon>
        <taxon>Amphioxiformes</taxon>
        <taxon>Branchiostomatidae</taxon>
        <taxon>Branchiostoma</taxon>
    </lineage>
</organism>
<gene>
    <name evidence="2" type="primary">LOC118412449</name>
</gene>
<protein>
    <submittedName>
        <fullName evidence="2">Uncharacterized protein LOC118412449</fullName>
    </submittedName>
</protein>
<evidence type="ECO:0000313" key="1">
    <source>
        <dbReference type="Proteomes" id="UP000001554"/>
    </source>
</evidence>
<reference evidence="2" key="2">
    <citation type="submission" date="2025-08" db="UniProtKB">
        <authorList>
            <consortium name="RefSeq"/>
        </authorList>
    </citation>
    <scope>IDENTIFICATION</scope>
    <source>
        <strain evidence="2">S238N-H82</strain>
        <tissue evidence="2">Testes</tissue>
    </source>
</reference>